<dbReference type="SUPFAM" id="SSF81886">
    <property type="entry name" value="Helical scaffold and wing domains of SecA"/>
    <property type="match status" value="1"/>
</dbReference>
<sequence>MSNLNKLWDFKTTEMRIAEKSLKKINQLEPIVEKFSDEELKSKTQFFKDLLAKGYTLNDIRNDAFAVAREATKRILGKRPYDVQMLGGLLLDLGSVAEMKTGEGKTITSIAPVYLNALLGKGAIVSTVNEYLSERDAIEMGAVFNFLGLSVGINKAQMNTDDKRKAYAADITYSVHSELGFDYLRDNMVKDGREKVQRALQFCLIDEVDSILIDEAKTPLIISGGDAEDTSSYFAADQFVRTLNRNDYIIDEESKAVALTHSGIAKANAFYRTPNFYNIENSETVHLVQNALRAHKIMRIDVEYIVREGKIELVDAFTGRIMDGRSYSEGLQQAIQAKEMVEIEPENKTLATITYQNFFRMFKKLCGMTGTGKTEEQEFIDIYNMRVNVVPTNKPIARVDEPDAIFATAEDKWNAVVEKIVELYQKGQPVLVGTAQIEDSEIVHKMLLKKGIPHTVLNAKQNASEAEIISHAGEVASVTIATNMAGRGTDIKPTPEAIAKGGLYVLGTDKAESRRIDNQLRGRSGRQGDVGTSKFYVSIDDQLMQRFANYESFKEAYADSKGKEVTNKQLRFAFNHAQKKIEGFNYDSRKSVLNYDDVIRQQRDLIYAQRDLILYSSDIVFIVQRMIASSARSIVRRGEYKLHNNTYNYAALVNFLNENIGSLIKFNFDLNEISKVHESDLPEYIANIVLTVYKQWEENAFENASEEEILKLLKETILQTLDEKWQAHINKMDKLRSNVNLVQYSQKNPYQIYTEEGTKAFDAMIDDIAYGVLLRIFSNRIGIKSMITKEMRSDPVFKQILATMPMDPYKSIQEQEQTLIDIYNSIKRRLEEIEQEKIQQEAKMQEALNQSIQPEIVDNTPSFLEMDAENELKKQQEISPSNQQEIKKANSDNFIAKNSKISYNLYMENSRTRDNQHKVLRSSKLYPIRRFSNRPRKFIIQYVSQPTFEDKDLEEMETDMKRCLRCSKNFRNCKHVRQWKLTAEEFEVFNKIPVIEEVAEEVIIEKIKNKKPVIVEEIVSVVKMKCDCGKENCACPKDECKCLQDEANIVRREQEIAEAREKAVENVKEVEQELKATKEEEAVVEKVTEENNDEFLSMETREENVMQPVGGACCGGNCKANENANNYHRPVDEKKSKCAILAYQERLAAEKETTEACPAKEECAVETVAVAQEECKCYTLDKVAQAYVDYFAELKNRL</sequence>
<keyword evidence="8 12" id="KW-0653">Protein transport</keyword>
<dbReference type="SMART" id="SM00958">
    <property type="entry name" value="SecA_PP_bind"/>
    <property type="match status" value="1"/>
</dbReference>
<keyword evidence="10 12" id="KW-0811">Translocation</keyword>
<dbReference type="RefSeq" id="WP_305938060.1">
    <property type="nucleotide sequence ID" value="NZ_CP132191.1"/>
</dbReference>
<feature type="coiled-coil region" evidence="14">
    <location>
        <begin position="816"/>
        <end position="850"/>
    </location>
</feature>
<keyword evidence="14" id="KW-0175">Coiled coil</keyword>
<evidence type="ECO:0000256" key="6">
    <source>
        <dbReference type="ARBA" id="ARBA00022741"/>
    </source>
</evidence>
<keyword evidence="3 12" id="KW-0813">Transport</keyword>
<feature type="coiled-coil region" evidence="14">
    <location>
        <begin position="1040"/>
        <end position="1087"/>
    </location>
</feature>
<dbReference type="Gene3D" id="3.90.1440.10">
    <property type="entry name" value="SecA, preprotein cross-linking domain"/>
    <property type="match status" value="1"/>
</dbReference>
<evidence type="ECO:0000256" key="4">
    <source>
        <dbReference type="ARBA" id="ARBA00022475"/>
    </source>
</evidence>
<dbReference type="CDD" id="cd18803">
    <property type="entry name" value="SF2_C_secA"/>
    <property type="match status" value="1"/>
</dbReference>
<dbReference type="InterPro" id="IPR014001">
    <property type="entry name" value="Helicase_ATP-bd"/>
</dbReference>
<evidence type="ECO:0000256" key="9">
    <source>
        <dbReference type="ARBA" id="ARBA00022967"/>
    </source>
</evidence>
<feature type="binding site" evidence="12">
    <location>
        <begin position="102"/>
        <end position="106"/>
    </location>
    <ligand>
        <name>ATP</name>
        <dbReference type="ChEBI" id="CHEBI:30616"/>
    </ligand>
</feature>
<evidence type="ECO:0000256" key="10">
    <source>
        <dbReference type="ARBA" id="ARBA00023010"/>
    </source>
</evidence>
<dbReference type="PROSITE" id="PS51196">
    <property type="entry name" value="SECA_MOTOR_DEAD"/>
    <property type="match status" value="1"/>
</dbReference>
<dbReference type="EC" id="7.4.2.8" evidence="12"/>
<dbReference type="Pfam" id="PF21090">
    <property type="entry name" value="P-loop_SecA"/>
    <property type="match status" value="2"/>
</dbReference>
<comment type="function">
    <text evidence="12">Part of the Sec protein translocase complex. Interacts with the SecYEG preprotein conducting channel. Has a central role in coupling the hydrolysis of ATP to the transfer of proteins into and across the cell membrane, serving as an ATP-driven molecular motor driving the stepwise translocation of polypeptide chains across the membrane.</text>
</comment>
<evidence type="ECO:0000256" key="13">
    <source>
        <dbReference type="RuleBase" id="RU003874"/>
    </source>
</evidence>
<feature type="binding site" evidence="12">
    <location>
        <position position="490"/>
    </location>
    <ligand>
        <name>ATP</name>
        <dbReference type="ChEBI" id="CHEBI:30616"/>
    </ligand>
</feature>
<dbReference type="PROSITE" id="PS51194">
    <property type="entry name" value="HELICASE_CTER"/>
    <property type="match status" value="1"/>
</dbReference>
<dbReference type="InterPro" id="IPR036670">
    <property type="entry name" value="SecA_X-link_sf"/>
</dbReference>
<dbReference type="NCBIfam" id="TIGR00963">
    <property type="entry name" value="secA"/>
    <property type="match status" value="1"/>
</dbReference>
<feature type="domain" description="Helicase C-terminal" evidence="16">
    <location>
        <begin position="416"/>
        <end position="571"/>
    </location>
</feature>
<dbReference type="InterPro" id="IPR014018">
    <property type="entry name" value="SecA_motor_DEAD"/>
</dbReference>
<dbReference type="SMART" id="SM00957">
    <property type="entry name" value="SecA_DEAD"/>
    <property type="match status" value="1"/>
</dbReference>
<dbReference type="EMBL" id="CP132191">
    <property type="protein sequence ID" value="WLP85630.1"/>
    <property type="molecule type" value="Genomic_DNA"/>
</dbReference>
<dbReference type="NCBIfam" id="NF006630">
    <property type="entry name" value="PRK09200.1"/>
    <property type="match status" value="1"/>
</dbReference>
<dbReference type="PANTHER" id="PTHR30612">
    <property type="entry name" value="SECA INNER MEMBRANE COMPONENT OF SEC PROTEIN SECRETION SYSTEM"/>
    <property type="match status" value="1"/>
</dbReference>
<dbReference type="InterPro" id="IPR011115">
    <property type="entry name" value="SecA_DEAD"/>
</dbReference>
<evidence type="ECO:0000313" key="18">
    <source>
        <dbReference type="EMBL" id="WLP85630.1"/>
    </source>
</evidence>
<accession>A0ABY9HAL9</accession>
<dbReference type="InterPro" id="IPR000185">
    <property type="entry name" value="SecA"/>
</dbReference>
<organism evidence="18 19">
    <name type="scientific">Mycoplasma seminis</name>
    <dbReference type="NCBI Taxonomy" id="512749"/>
    <lineage>
        <taxon>Bacteria</taxon>
        <taxon>Bacillati</taxon>
        <taxon>Mycoplasmatota</taxon>
        <taxon>Mollicutes</taxon>
        <taxon>Mycoplasmataceae</taxon>
        <taxon>Mycoplasma</taxon>
    </lineage>
</organism>
<dbReference type="InterPro" id="IPR001650">
    <property type="entry name" value="Helicase_C-like"/>
</dbReference>
<evidence type="ECO:0000259" key="15">
    <source>
        <dbReference type="PROSITE" id="PS51192"/>
    </source>
</evidence>
<keyword evidence="19" id="KW-1185">Reference proteome</keyword>
<evidence type="ECO:0000256" key="14">
    <source>
        <dbReference type="SAM" id="Coils"/>
    </source>
</evidence>
<evidence type="ECO:0000259" key="17">
    <source>
        <dbReference type="PROSITE" id="PS51196"/>
    </source>
</evidence>
<dbReference type="InterPro" id="IPR027417">
    <property type="entry name" value="P-loop_NTPase"/>
</dbReference>
<keyword evidence="7 12" id="KW-0067">ATP-binding</keyword>
<dbReference type="HAMAP" id="MF_01382">
    <property type="entry name" value="SecA"/>
    <property type="match status" value="1"/>
</dbReference>
<reference evidence="18" key="1">
    <citation type="submission" date="2023-08" db="EMBL/GenBank/DDBJ databases">
        <title>Complete genome sequence of Mycoplasma seminis 2200.</title>
        <authorList>
            <person name="Spergser J."/>
        </authorList>
    </citation>
    <scope>NUCLEOTIDE SEQUENCE [LARGE SCALE GENOMIC DNA]</scope>
    <source>
        <strain evidence="18">2200</strain>
    </source>
</reference>
<feature type="binding site" evidence="12">
    <location>
        <position position="84"/>
    </location>
    <ligand>
        <name>ATP</name>
        <dbReference type="ChEBI" id="CHEBI:30616"/>
    </ligand>
</feature>
<comment type="subunit">
    <text evidence="12">Monomer and homodimer. Part of the essential Sec protein translocation apparatus which comprises SecA, SecYEG and auxiliary proteins SecDF. Other proteins may also be involved.</text>
</comment>
<dbReference type="InterPro" id="IPR011116">
    <property type="entry name" value="SecA_Wing/Scaffold"/>
</dbReference>
<dbReference type="InterPro" id="IPR011130">
    <property type="entry name" value="SecA_preprotein_X-link_dom"/>
</dbReference>
<evidence type="ECO:0000313" key="19">
    <source>
        <dbReference type="Proteomes" id="UP001237011"/>
    </source>
</evidence>
<dbReference type="InterPro" id="IPR044722">
    <property type="entry name" value="SecA_SF2_C"/>
</dbReference>
<evidence type="ECO:0000256" key="12">
    <source>
        <dbReference type="HAMAP-Rule" id="MF_01382"/>
    </source>
</evidence>
<dbReference type="PRINTS" id="PR00906">
    <property type="entry name" value="SECA"/>
</dbReference>
<comment type="subcellular location">
    <subcellularLocation>
        <location evidence="12">Cell membrane</location>
        <topology evidence="12">Peripheral membrane protein</topology>
        <orientation evidence="12">Cytoplasmic side</orientation>
    </subcellularLocation>
    <subcellularLocation>
        <location evidence="12">Cytoplasm</location>
    </subcellularLocation>
    <subcellularLocation>
        <location evidence="1">Membrane</location>
        <topology evidence="1">Peripheral membrane protein</topology>
    </subcellularLocation>
    <text evidence="12">Distribution is 50-50.</text>
</comment>
<evidence type="ECO:0000256" key="7">
    <source>
        <dbReference type="ARBA" id="ARBA00022840"/>
    </source>
</evidence>
<keyword evidence="4 12" id="KW-1003">Cell membrane</keyword>
<dbReference type="Gene3D" id="3.40.50.300">
    <property type="entry name" value="P-loop containing nucleotide triphosphate hydrolases"/>
    <property type="match status" value="3"/>
</dbReference>
<evidence type="ECO:0000256" key="11">
    <source>
        <dbReference type="ARBA" id="ARBA00023136"/>
    </source>
</evidence>
<dbReference type="Proteomes" id="UP001237011">
    <property type="component" value="Chromosome"/>
</dbReference>
<keyword evidence="6 12" id="KW-0547">Nucleotide-binding</keyword>
<dbReference type="Gene3D" id="1.10.3060.10">
    <property type="entry name" value="Helical scaffold and wing domains of SecA"/>
    <property type="match status" value="1"/>
</dbReference>
<evidence type="ECO:0000256" key="1">
    <source>
        <dbReference type="ARBA" id="ARBA00004170"/>
    </source>
</evidence>
<gene>
    <name evidence="12 18" type="primary">secA</name>
    <name evidence="18" type="ORF">Q8852_00495</name>
</gene>
<name>A0ABY9HAL9_9MOLU</name>
<dbReference type="SUPFAM" id="SSF81767">
    <property type="entry name" value="Pre-protein crosslinking domain of SecA"/>
    <property type="match status" value="1"/>
</dbReference>
<dbReference type="PANTHER" id="PTHR30612:SF0">
    <property type="entry name" value="CHLOROPLAST PROTEIN-TRANSPORTING ATPASE"/>
    <property type="match status" value="1"/>
</dbReference>
<keyword evidence="9 12" id="KW-1278">Translocase</keyword>
<feature type="domain" description="SecA family profile" evidence="17">
    <location>
        <begin position="1"/>
        <end position="566"/>
    </location>
</feature>
<evidence type="ECO:0000256" key="8">
    <source>
        <dbReference type="ARBA" id="ARBA00022927"/>
    </source>
</evidence>
<protein>
    <recommendedName>
        <fullName evidence="12 13">Protein translocase subunit SecA</fullName>
        <ecNumber evidence="12">7.4.2.8</ecNumber>
    </recommendedName>
</protein>
<evidence type="ECO:0000259" key="16">
    <source>
        <dbReference type="PROSITE" id="PS51194"/>
    </source>
</evidence>
<proteinExistence type="inferred from homology"/>
<dbReference type="PROSITE" id="PS51192">
    <property type="entry name" value="HELICASE_ATP_BIND_1"/>
    <property type="match status" value="1"/>
</dbReference>
<dbReference type="InterPro" id="IPR036266">
    <property type="entry name" value="SecA_Wing/Scaffold_sf"/>
</dbReference>
<evidence type="ECO:0000256" key="5">
    <source>
        <dbReference type="ARBA" id="ARBA00022490"/>
    </source>
</evidence>
<evidence type="ECO:0000256" key="3">
    <source>
        <dbReference type="ARBA" id="ARBA00022448"/>
    </source>
</evidence>
<dbReference type="Pfam" id="PF07516">
    <property type="entry name" value="SecA_SW"/>
    <property type="match status" value="1"/>
</dbReference>
<feature type="domain" description="Helicase ATP-binding" evidence="15">
    <location>
        <begin position="86"/>
        <end position="224"/>
    </location>
</feature>
<dbReference type="CDD" id="cd17928">
    <property type="entry name" value="DEXDc_SecA"/>
    <property type="match status" value="1"/>
</dbReference>
<keyword evidence="11 12" id="KW-0472">Membrane</keyword>
<dbReference type="SUPFAM" id="SSF52540">
    <property type="entry name" value="P-loop containing nucleoside triphosphate hydrolases"/>
    <property type="match status" value="2"/>
</dbReference>
<comment type="similarity">
    <text evidence="2 12 13">Belongs to the SecA family.</text>
</comment>
<comment type="catalytic activity">
    <reaction evidence="12">
        <text>ATP + H2O + cellular proteinSide 1 = ADP + phosphate + cellular proteinSide 2.</text>
        <dbReference type="EC" id="7.4.2.8"/>
    </reaction>
</comment>
<dbReference type="Pfam" id="PF01043">
    <property type="entry name" value="SecA_PP_bind"/>
    <property type="match status" value="1"/>
</dbReference>
<keyword evidence="5 12" id="KW-0963">Cytoplasm</keyword>
<evidence type="ECO:0000256" key="2">
    <source>
        <dbReference type="ARBA" id="ARBA00007650"/>
    </source>
</evidence>
<dbReference type="Pfam" id="PF07517">
    <property type="entry name" value="SecA_DEAD"/>
    <property type="match status" value="1"/>
</dbReference>